<dbReference type="InterPro" id="IPR016035">
    <property type="entry name" value="Acyl_Trfase/lysoPLipase"/>
</dbReference>
<feature type="active site" description="Proton acceptor" evidence="2">
    <location>
        <position position="408"/>
    </location>
</feature>
<dbReference type="GO" id="GO:0016787">
    <property type="term" value="F:hydrolase activity"/>
    <property type="evidence" value="ECO:0007669"/>
    <property type="project" value="UniProtKB-UniRule"/>
</dbReference>
<proteinExistence type="predicted"/>
<evidence type="ECO:0000313" key="6">
    <source>
        <dbReference type="EMBL" id="SEO08213.1"/>
    </source>
</evidence>
<keyword evidence="2" id="KW-0442">Lipid degradation</keyword>
<dbReference type="SUPFAM" id="SSF52151">
    <property type="entry name" value="FabD/lysophospholipase-like"/>
    <property type="match status" value="1"/>
</dbReference>
<feature type="domain" description="PNPLA" evidence="5">
    <location>
        <begin position="30"/>
        <end position="421"/>
    </location>
</feature>
<feature type="active site" description="Nucleophile" evidence="2">
    <location>
        <position position="62"/>
    </location>
</feature>
<evidence type="ECO:0000256" key="2">
    <source>
        <dbReference type="PROSITE-ProRule" id="PRU01161"/>
    </source>
</evidence>
<dbReference type="Gene3D" id="3.40.1090.10">
    <property type="entry name" value="Cytosolic phospholipase A2 catalytic domain"/>
    <property type="match status" value="2"/>
</dbReference>
<reference evidence="6 7" key="1">
    <citation type="submission" date="2016-10" db="EMBL/GenBank/DDBJ databases">
        <authorList>
            <person name="de Groot N.N."/>
        </authorList>
    </citation>
    <scope>NUCLEOTIDE SEQUENCE [LARGE SCALE GENOMIC DNA]</scope>
    <source>
        <strain evidence="6 7">Nl18</strain>
    </source>
</reference>
<sequence length="663" mass="73829">MSAENIVGATREKVSTPGSSEPPDDRFCDLVMKGGITSGVVYPRAISLLSHHYRFRGIGGTSAGAIAAAITAAAEYQRREKNGSRKGFDLLENLPGRLGSEAKKGKRKLLSLFQPQPSTRRLFAVLVRTLNKGSTKSRWFSLFKGLLIAYWPATVLSIIVAWAIAQSGAWFAAFLLLVIALPLSIGIWVYLDITEKMVANGFGLCNGMPEEKDVDALTPWLHDMIQKAAGLGKEDDPLTFGHLWNAGGEKFPPYWLTIPKGVKKRAIDLQMFSTNLAHGRPYVFPLAEPETGESRFKGHERFYFTEAEMGQYFPPEVVKWMVDHSPTTIERKKRKESLARGEEAEEKTLSVEDGTDMLELPEPEHFPVLLATRMSLAFPFLISAIPLYALDPDLSQGKRKFHRCWFSDGGISSNFPIHLFDGLAPIWPTFGIHLEPAIDGQKKLFYLPPIYDEGYAESWSLFAEKPEPVGRLGGFISAIVNAMQNWNDNTVRLMPGFRDRVARVRLKEGEGGMNLDMKPGIIDTLAERGKAAAEELIQRYAIPSPEGEEALGWDEHRFVRFNNLLVMMKARAPGIVDAISNNCKYATSMEDLFEKFSCATDESGKLTPPPGYEEPMTPNEKDAYKTLVAALNALAEVMLKIDNNIPFKPIPKPNPELRVRPPL</sequence>
<evidence type="ECO:0000313" key="7">
    <source>
        <dbReference type="Proteomes" id="UP000183898"/>
    </source>
</evidence>
<keyword evidence="4" id="KW-1133">Transmembrane helix</keyword>
<evidence type="ECO:0000256" key="1">
    <source>
        <dbReference type="ARBA" id="ARBA00023098"/>
    </source>
</evidence>
<evidence type="ECO:0000256" key="3">
    <source>
        <dbReference type="SAM" id="MobiDB-lite"/>
    </source>
</evidence>
<gene>
    <name evidence="6" type="ORF">SAMN05216404_11133</name>
</gene>
<accession>A0A1H8LSZ0</accession>
<feature type="region of interest" description="Disordered" evidence="3">
    <location>
        <begin position="1"/>
        <end position="25"/>
    </location>
</feature>
<evidence type="ECO:0000256" key="4">
    <source>
        <dbReference type="SAM" id="Phobius"/>
    </source>
</evidence>
<feature type="transmembrane region" description="Helical" evidence="4">
    <location>
        <begin position="142"/>
        <end position="164"/>
    </location>
</feature>
<keyword evidence="4" id="KW-0812">Transmembrane</keyword>
<keyword evidence="4" id="KW-0472">Membrane</keyword>
<dbReference type="Pfam" id="PF01734">
    <property type="entry name" value="Patatin"/>
    <property type="match status" value="1"/>
</dbReference>
<dbReference type="GO" id="GO:0016042">
    <property type="term" value="P:lipid catabolic process"/>
    <property type="evidence" value="ECO:0007669"/>
    <property type="project" value="UniProtKB-UniRule"/>
</dbReference>
<feature type="transmembrane region" description="Helical" evidence="4">
    <location>
        <begin position="170"/>
        <end position="191"/>
    </location>
</feature>
<feature type="short sequence motif" description="DGA/G" evidence="2">
    <location>
        <begin position="408"/>
        <end position="410"/>
    </location>
</feature>
<feature type="short sequence motif" description="GXSXG" evidence="2">
    <location>
        <begin position="60"/>
        <end position="64"/>
    </location>
</feature>
<dbReference type="Proteomes" id="UP000183898">
    <property type="component" value="Unassembled WGS sequence"/>
</dbReference>
<dbReference type="InterPro" id="IPR002641">
    <property type="entry name" value="PNPLA_dom"/>
</dbReference>
<comment type="caution">
    <text evidence="2">Lacks conserved residue(s) required for the propagation of feature annotation.</text>
</comment>
<dbReference type="EMBL" id="FOCT01000011">
    <property type="protein sequence ID" value="SEO08213.1"/>
    <property type="molecule type" value="Genomic_DNA"/>
</dbReference>
<name>A0A1H8LSZ0_9PROT</name>
<dbReference type="AlphaFoldDB" id="A0A1H8LSZ0"/>
<protein>
    <submittedName>
        <fullName evidence="6">Patatin-like phospholipase</fullName>
    </submittedName>
</protein>
<keyword evidence="1 2" id="KW-0443">Lipid metabolism</keyword>
<dbReference type="PROSITE" id="PS51635">
    <property type="entry name" value="PNPLA"/>
    <property type="match status" value="1"/>
</dbReference>
<organism evidence="6 7">
    <name type="scientific">Nitrosospira multiformis</name>
    <dbReference type="NCBI Taxonomy" id="1231"/>
    <lineage>
        <taxon>Bacteria</taxon>
        <taxon>Pseudomonadati</taxon>
        <taxon>Pseudomonadota</taxon>
        <taxon>Betaproteobacteria</taxon>
        <taxon>Nitrosomonadales</taxon>
        <taxon>Nitrosomonadaceae</taxon>
        <taxon>Nitrosospira</taxon>
    </lineage>
</organism>
<evidence type="ECO:0000259" key="5">
    <source>
        <dbReference type="PROSITE" id="PS51635"/>
    </source>
</evidence>
<keyword evidence="2" id="KW-0378">Hydrolase</keyword>